<evidence type="ECO:0000256" key="2">
    <source>
        <dbReference type="ARBA" id="ARBA00023027"/>
    </source>
</evidence>
<accession>A0A1B6VIU8</accession>
<dbReference type="Gene3D" id="3.40.50.720">
    <property type="entry name" value="NAD(P)-binding Rossmann-like Domain"/>
    <property type="match status" value="2"/>
</dbReference>
<reference evidence="4 5" key="1">
    <citation type="submission" date="2016-03" db="EMBL/GenBank/DDBJ databases">
        <title>Draft genome sequence of Gluconobacter cerinus strain CECT 9110.</title>
        <authorList>
            <person name="Sainz F."/>
            <person name="Mas A."/>
            <person name="Torija M.J."/>
        </authorList>
    </citation>
    <scope>NUCLEOTIDE SEQUENCE [LARGE SCALE GENOMIC DNA]</scope>
    <source>
        <strain evidence="4 5">CECT 9110</strain>
    </source>
</reference>
<dbReference type="SUPFAM" id="SSF52283">
    <property type="entry name" value="Formate/glycerate dehydrogenase catalytic domain-like"/>
    <property type="match status" value="1"/>
</dbReference>
<keyword evidence="1" id="KW-0560">Oxidoreductase</keyword>
<evidence type="ECO:0000256" key="1">
    <source>
        <dbReference type="ARBA" id="ARBA00023002"/>
    </source>
</evidence>
<dbReference type="PATRIC" id="fig|38307.3.peg.2379"/>
<evidence type="ECO:0000259" key="3">
    <source>
        <dbReference type="Pfam" id="PF02826"/>
    </source>
</evidence>
<dbReference type="Proteomes" id="UP000077786">
    <property type="component" value="Unassembled WGS sequence"/>
</dbReference>
<dbReference type="Pfam" id="PF02826">
    <property type="entry name" value="2-Hacid_dh_C"/>
    <property type="match status" value="1"/>
</dbReference>
<evidence type="ECO:0000313" key="4">
    <source>
        <dbReference type="EMBL" id="OAJ67136.1"/>
    </source>
</evidence>
<dbReference type="AlphaFoldDB" id="A0A1B6VIU8"/>
<dbReference type="InterPro" id="IPR036291">
    <property type="entry name" value="NAD(P)-bd_dom_sf"/>
</dbReference>
<organism evidence="4 5">
    <name type="scientific">Gluconobacter cerinus</name>
    <dbReference type="NCBI Taxonomy" id="38307"/>
    <lineage>
        <taxon>Bacteria</taxon>
        <taxon>Pseudomonadati</taxon>
        <taxon>Pseudomonadota</taxon>
        <taxon>Alphaproteobacteria</taxon>
        <taxon>Acetobacterales</taxon>
        <taxon>Acetobacteraceae</taxon>
        <taxon>Gluconobacter</taxon>
    </lineage>
</organism>
<feature type="domain" description="D-isomer specific 2-hydroxyacid dehydrogenase NAD-binding" evidence="3">
    <location>
        <begin position="101"/>
        <end position="273"/>
    </location>
</feature>
<dbReference type="InterPro" id="IPR006140">
    <property type="entry name" value="D-isomer_DH_NAD-bd"/>
</dbReference>
<evidence type="ECO:0000313" key="5">
    <source>
        <dbReference type="Proteomes" id="UP000077786"/>
    </source>
</evidence>
<dbReference type="GO" id="GO:0051287">
    <property type="term" value="F:NAD binding"/>
    <property type="evidence" value="ECO:0007669"/>
    <property type="project" value="InterPro"/>
</dbReference>
<dbReference type="EMBL" id="LUTU01000010">
    <property type="protein sequence ID" value="OAJ67136.1"/>
    <property type="molecule type" value="Genomic_DNA"/>
</dbReference>
<comment type="caution">
    <text evidence="4">The sequence shown here is derived from an EMBL/GenBank/DDBJ whole genome shotgun (WGS) entry which is preliminary data.</text>
</comment>
<keyword evidence="2" id="KW-0520">NAD</keyword>
<dbReference type="GO" id="GO:0016491">
    <property type="term" value="F:oxidoreductase activity"/>
    <property type="evidence" value="ECO:0007669"/>
    <property type="project" value="UniProtKB-KW"/>
</dbReference>
<dbReference type="CDD" id="cd12164">
    <property type="entry name" value="GDH_like_2"/>
    <property type="match status" value="1"/>
</dbReference>
<dbReference type="RefSeq" id="WP_064274951.1">
    <property type="nucleotide sequence ID" value="NZ_LUTU01000010.1"/>
</dbReference>
<name>A0A1B6VIU8_9PROT</name>
<dbReference type="SUPFAM" id="SSF51735">
    <property type="entry name" value="NAD(P)-binding Rossmann-fold domains"/>
    <property type="match status" value="1"/>
</dbReference>
<protein>
    <submittedName>
        <fullName evidence="4">2-hydroxyacid dehydrogenase</fullName>
    </submittedName>
</protein>
<dbReference type="PANTHER" id="PTHR43333:SF1">
    <property type="entry name" value="D-ISOMER SPECIFIC 2-HYDROXYACID DEHYDROGENASE NAD-BINDING DOMAIN-CONTAINING PROTEIN"/>
    <property type="match status" value="1"/>
</dbReference>
<dbReference type="OrthoDB" id="9787219at2"/>
<gene>
    <name evidence="4" type="ORF">A0123_02282</name>
</gene>
<sequence>MSFVLKSTEERARLWKPMFASELPELAFHVWPETGDPQKVRYLAAWQPPENLAEAFPNLEVLFSVGAGVDQLNLASIPENVRVVRMMEPGLAEGMIEYVLWAVLSYHRNMFQYARQQGANIWKGTPNVSSSLFRVGVMGMGALGTPVLKKLSQFGYVCHGWSRSRHDIPGIKSYAGPEELDAFLAATDVLVCLMPLTDATKGILNKELFAKLPKGACLINCGRGGHLAQDDLLLALDEGLLSQAVLDVTDPEPLPEGHPFWNHPLITLTPHIASSSHAETGGEMILKNILQFEKGAEMVGEINRSSGY</sequence>
<proteinExistence type="predicted"/>
<dbReference type="PANTHER" id="PTHR43333">
    <property type="entry name" value="2-HACID_DH_C DOMAIN-CONTAINING PROTEIN"/>
    <property type="match status" value="1"/>
</dbReference>